<evidence type="ECO:0000313" key="2">
    <source>
        <dbReference type="EMBL" id="CAJ1374370.1"/>
    </source>
</evidence>
<evidence type="ECO:0000259" key="1">
    <source>
        <dbReference type="PROSITE" id="PS51184"/>
    </source>
</evidence>
<protein>
    <recommendedName>
        <fullName evidence="1">JmjC domain-containing protein</fullName>
    </recommendedName>
</protein>
<dbReference type="InterPro" id="IPR014710">
    <property type="entry name" value="RmlC-like_jellyroll"/>
</dbReference>
<proteinExistence type="predicted"/>
<gene>
    <name evidence="2" type="ORF">EVOR1521_LOCUS3940</name>
</gene>
<keyword evidence="3" id="KW-1185">Reference proteome</keyword>
<comment type="caution">
    <text evidence="2">The sequence shown here is derived from an EMBL/GenBank/DDBJ whole genome shotgun (WGS) entry which is preliminary data.</text>
</comment>
<dbReference type="PROSITE" id="PS51184">
    <property type="entry name" value="JMJC"/>
    <property type="match status" value="1"/>
</dbReference>
<feature type="domain" description="JmjC" evidence="1">
    <location>
        <begin position="277"/>
        <end position="445"/>
    </location>
</feature>
<dbReference type="AlphaFoldDB" id="A0AA36MNC4"/>
<dbReference type="PANTHER" id="PTHR12461">
    <property type="entry name" value="HYPOXIA-INDUCIBLE FACTOR 1 ALPHA INHIBITOR-RELATED"/>
    <property type="match status" value="1"/>
</dbReference>
<accession>A0AA36MNC4</accession>
<dbReference type="InterPro" id="IPR003347">
    <property type="entry name" value="JmjC_dom"/>
</dbReference>
<dbReference type="Proteomes" id="UP001178507">
    <property type="component" value="Unassembled WGS sequence"/>
</dbReference>
<dbReference type="Pfam" id="PF13621">
    <property type="entry name" value="Cupin_8"/>
    <property type="match status" value="1"/>
</dbReference>
<dbReference type="InterPro" id="IPR041667">
    <property type="entry name" value="Cupin_8"/>
</dbReference>
<dbReference type="PANTHER" id="PTHR12461:SF105">
    <property type="entry name" value="HYPOXIA-INDUCIBLE FACTOR 1-ALPHA INHIBITOR"/>
    <property type="match status" value="1"/>
</dbReference>
<evidence type="ECO:0000313" key="3">
    <source>
        <dbReference type="Proteomes" id="UP001178507"/>
    </source>
</evidence>
<dbReference type="Gene3D" id="2.60.120.10">
    <property type="entry name" value="Jelly Rolls"/>
    <property type="match status" value="1"/>
</dbReference>
<sequence length="445" mass="49981">MGHGGLTEQETIRFLQELLVIYEDSNFQEQLHRLHRTTGAPRHALQLLAAEAPGREALLRRFGFRSLAEMKGCVRLHVARGSQRVAKLAQLTRSSLGLEVPIESAEQLLERQSKETQEALRCDRLGRAPLSARCQCLQRIEAELSEAQAEELKRLPEDLPLQALLSLLTMAGKGIPMRVLHMKELTEVPVAASLSPEVLWTSHVLPSLPVVRRKVPEALPKSLSFLEVAGHRMVQLKGRPSMSGSVPVFMCNPSMSLLFSDFLETMQWHTESKTICPFYLSKTSLSELPELQEAIQALRIPEEFGTCFGDPVPNGVHTYIGCHRNTTSLHFDGYENLMLCVFGAKRIWLFPPSDARFLYPLGESISKPQDFTRSAIPPFTRFGDFSPEMQARFVGYGKAKVLEVQLRAGDLLYLPAGWWHCVQGSEEPNMILNWWFSVHPSKTGA</sequence>
<reference evidence="2" key="1">
    <citation type="submission" date="2023-08" db="EMBL/GenBank/DDBJ databases">
        <authorList>
            <person name="Chen Y."/>
            <person name="Shah S."/>
            <person name="Dougan E. K."/>
            <person name="Thang M."/>
            <person name="Chan C."/>
        </authorList>
    </citation>
    <scope>NUCLEOTIDE SEQUENCE</scope>
</reference>
<dbReference type="EMBL" id="CAUJNA010000247">
    <property type="protein sequence ID" value="CAJ1374370.1"/>
    <property type="molecule type" value="Genomic_DNA"/>
</dbReference>
<dbReference type="SMART" id="SM00558">
    <property type="entry name" value="JmjC"/>
    <property type="match status" value="1"/>
</dbReference>
<dbReference type="SUPFAM" id="SSF51197">
    <property type="entry name" value="Clavaminate synthase-like"/>
    <property type="match status" value="1"/>
</dbReference>
<organism evidence="2 3">
    <name type="scientific">Effrenium voratum</name>
    <dbReference type="NCBI Taxonomy" id="2562239"/>
    <lineage>
        <taxon>Eukaryota</taxon>
        <taxon>Sar</taxon>
        <taxon>Alveolata</taxon>
        <taxon>Dinophyceae</taxon>
        <taxon>Suessiales</taxon>
        <taxon>Symbiodiniaceae</taxon>
        <taxon>Effrenium</taxon>
    </lineage>
</organism>
<name>A0AA36MNC4_9DINO</name>